<gene>
    <name evidence="2" type="ORF">EQM06_07365</name>
</gene>
<sequence>MNYITHSLGGVAAGLVVIAAGNITEPAQQATVMAGAVLGSLFPDIDHRQSWIAHKAPVAANITAGLFKHRGAIHTPVFVLIAGILLSLLNQFWLQNRAYPAGIFIQGFIPGMISHLILDTLNVQGIMWLWPLSRKRFHLLSIRTNSVMETVVCMVLGACLYGQYTKIF</sequence>
<protein>
    <submittedName>
        <fullName evidence="2">Metal-dependent hydrolase</fullName>
    </submittedName>
</protein>
<dbReference type="InterPro" id="IPR007404">
    <property type="entry name" value="YdjM-like"/>
</dbReference>
<dbReference type="OrthoDB" id="5459053at2"/>
<proteinExistence type="predicted"/>
<dbReference type="Pfam" id="PF04307">
    <property type="entry name" value="YdjM"/>
    <property type="match status" value="1"/>
</dbReference>
<dbReference type="KEGG" id="amij:EQM06_07365"/>
<evidence type="ECO:0000313" key="3">
    <source>
        <dbReference type="Proteomes" id="UP000287601"/>
    </source>
</evidence>
<keyword evidence="1" id="KW-1133">Transmembrane helix</keyword>
<dbReference type="GO" id="GO:0016787">
    <property type="term" value="F:hydrolase activity"/>
    <property type="evidence" value="ECO:0007669"/>
    <property type="project" value="UniProtKB-KW"/>
</dbReference>
<dbReference type="PANTHER" id="PTHR35531:SF1">
    <property type="entry name" value="INNER MEMBRANE PROTEIN YBCI-RELATED"/>
    <property type="match status" value="1"/>
</dbReference>
<evidence type="ECO:0000313" key="2">
    <source>
        <dbReference type="EMBL" id="QAT43069.1"/>
    </source>
</evidence>
<reference evidence="2 3" key="1">
    <citation type="submission" date="2019-01" db="EMBL/GenBank/DDBJ databases">
        <title>Draft genomes of a novel of Aminipila strains.</title>
        <authorList>
            <person name="Ma S."/>
        </authorList>
    </citation>
    <scope>NUCLEOTIDE SEQUENCE [LARGE SCALE GENOMIC DNA]</scope>
    <source>
        <strain evidence="3">JN-39</strain>
    </source>
</reference>
<keyword evidence="1" id="KW-0812">Transmembrane</keyword>
<dbReference type="RefSeq" id="WP_128745718.1">
    <property type="nucleotide sequence ID" value="NZ_CP035281.1"/>
</dbReference>
<organism evidence="2 3">
    <name type="scientific">Aminipila luticellarii</name>
    <dbReference type="NCBI Taxonomy" id="2507160"/>
    <lineage>
        <taxon>Bacteria</taxon>
        <taxon>Bacillati</taxon>
        <taxon>Bacillota</taxon>
        <taxon>Clostridia</taxon>
        <taxon>Peptostreptococcales</taxon>
        <taxon>Anaerovoracaceae</taxon>
        <taxon>Aminipila</taxon>
    </lineage>
</organism>
<dbReference type="AlphaFoldDB" id="A0A410PVV1"/>
<name>A0A410PVV1_9FIRM</name>
<keyword evidence="3" id="KW-1185">Reference proteome</keyword>
<dbReference type="EMBL" id="CP035281">
    <property type="protein sequence ID" value="QAT43069.1"/>
    <property type="molecule type" value="Genomic_DNA"/>
</dbReference>
<evidence type="ECO:0000256" key="1">
    <source>
        <dbReference type="SAM" id="Phobius"/>
    </source>
</evidence>
<keyword evidence="2" id="KW-0378">Hydrolase</keyword>
<feature type="transmembrane region" description="Helical" evidence="1">
    <location>
        <begin position="99"/>
        <end position="118"/>
    </location>
</feature>
<dbReference type="Proteomes" id="UP000287601">
    <property type="component" value="Chromosome"/>
</dbReference>
<dbReference type="PANTHER" id="PTHR35531">
    <property type="entry name" value="INNER MEMBRANE PROTEIN YBCI-RELATED"/>
    <property type="match status" value="1"/>
</dbReference>
<keyword evidence="1" id="KW-0472">Membrane</keyword>
<feature type="transmembrane region" description="Helical" evidence="1">
    <location>
        <begin position="139"/>
        <end position="164"/>
    </location>
</feature>
<accession>A0A410PVV1</accession>
<feature type="transmembrane region" description="Helical" evidence="1">
    <location>
        <begin position="72"/>
        <end position="93"/>
    </location>
</feature>